<protein>
    <submittedName>
        <fullName evidence="2">Uncharacterized protein</fullName>
    </submittedName>
</protein>
<dbReference type="OrthoDB" id="3431997at2759"/>
<evidence type="ECO:0000313" key="2">
    <source>
        <dbReference type="EMBL" id="CZR60154.1"/>
    </source>
</evidence>
<sequence length="218" mass="24093">MAVNAMLFQHSILPDADTMPENNHSFSHLEPPSAAAGRKSFEPTSSVPNSSLSYCSSISSFSETNKQSLPSTLQNGTTYTFHLPQTYNHSRRNIHVRNAQGQEILYAKMSEHNPLKPDIQFFSSSTTSAPIGSAKFRYSKTLQLKLGNGEEKGMHAISSDRNYSFYLPSSSGTCRKVLWKRTNIEGGSEHATGKGNRSLRYELSDEGTSEVLAVYDES</sequence>
<accession>A0A1L7X553</accession>
<dbReference type="AlphaFoldDB" id="A0A1L7X553"/>
<gene>
    <name evidence="2" type="ORF">PAC_10050</name>
</gene>
<proteinExistence type="predicted"/>
<evidence type="ECO:0000313" key="3">
    <source>
        <dbReference type="Proteomes" id="UP000184330"/>
    </source>
</evidence>
<organism evidence="2 3">
    <name type="scientific">Phialocephala subalpina</name>
    <dbReference type="NCBI Taxonomy" id="576137"/>
    <lineage>
        <taxon>Eukaryota</taxon>
        <taxon>Fungi</taxon>
        <taxon>Dikarya</taxon>
        <taxon>Ascomycota</taxon>
        <taxon>Pezizomycotina</taxon>
        <taxon>Leotiomycetes</taxon>
        <taxon>Helotiales</taxon>
        <taxon>Mollisiaceae</taxon>
        <taxon>Phialocephala</taxon>
        <taxon>Phialocephala fortinii species complex</taxon>
    </lineage>
</organism>
<dbReference type="Proteomes" id="UP000184330">
    <property type="component" value="Unassembled WGS sequence"/>
</dbReference>
<keyword evidence="3" id="KW-1185">Reference proteome</keyword>
<dbReference type="EMBL" id="FJOG01000015">
    <property type="protein sequence ID" value="CZR60154.1"/>
    <property type="molecule type" value="Genomic_DNA"/>
</dbReference>
<feature type="region of interest" description="Disordered" evidence="1">
    <location>
        <begin position="18"/>
        <end position="48"/>
    </location>
</feature>
<name>A0A1L7X553_9HELO</name>
<reference evidence="2 3" key="1">
    <citation type="submission" date="2016-03" db="EMBL/GenBank/DDBJ databases">
        <authorList>
            <person name="Ploux O."/>
        </authorList>
    </citation>
    <scope>NUCLEOTIDE SEQUENCE [LARGE SCALE GENOMIC DNA]</scope>
    <source>
        <strain evidence="2 3">UAMH 11012</strain>
    </source>
</reference>
<evidence type="ECO:0000256" key="1">
    <source>
        <dbReference type="SAM" id="MobiDB-lite"/>
    </source>
</evidence>